<evidence type="ECO:0000259" key="4">
    <source>
        <dbReference type="PROSITE" id="PS50949"/>
    </source>
</evidence>
<evidence type="ECO:0000256" key="1">
    <source>
        <dbReference type="ARBA" id="ARBA00023015"/>
    </source>
</evidence>
<dbReference type="Proteomes" id="UP001176468">
    <property type="component" value="Unassembled WGS sequence"/>
</dbReference>
<keyword evidence="1" id="KW-0805">Transcription regulation</keyword>
<dbReference type="PANTHER" id="PTHR43537:SF5">
    <property type="entry name" value="UXU OPERON TRANSCRIPTIONAL REGULATOR"/>
    <property type="match status" value="1"/>
</dbReference>
<evidence type="ECO:0000256" key="3">
    <source>
        <dbReference type="ARBA" id="ARBA00023163"/>
    </source>
</evidence>
<proteinExistence type="predicted"/>
<dbReference type="CDD" id="cd07377">
    <property type="entry name" value="WHTH_GntR"/>
    <property type="match status" value="1"/>
</dbReference>
<dbReference type="SMART" id="SM00895">
    <property type="entry name" value="FCD"/>
    <property type="match status" value="1"/>
</dbReference>
<evidence type="ECO:0000313" key="5">
    <source>
        <dbReference type="EMBL" id="MDO7840774.1"/>
    </source>
</evidence>
<dbReference type="SMART" id="SM00345">
    <property type="entry name" value="HTH_GNTR"/>
    <property type="match status" value="1"/>
</dbReference>
<dbReference type="InterPro" id="IPR008920">
    <property type="entry name" value="TF_FadR/GntR_C"/>
</dbReference>
<keyword evidence="2" id="KW-0238">DNA-binding</keyword>
<feature type="domain" description="HTH gntR-type" evidence="4">
    <location>
        <begin position="17"/>
        <end position="87"/>
    </location>
</feature>
<reference evidence="5" key="1">
    <citation type="submission" date="2023-07" db="EMBL/GenBank/DDBJ databases">
        <authorList>
            <person name="Kim M.K."/>
        </authorList>
    </citation>
    <scope>NUCLEOTIDE SEQUENCE</scope>
    <source>
        <strain evidence="5">CA1-15</strain>
    </source>
</reference>
<dbReference type="InterPro" id="IPR036390">
    <property type="entry name" value="WH_DNA-bd_sf"/>
</dbReference>
<dbReference type="InterPro" id="IPR036388">
    <property type="entry name" value="WH-like_DNA-bd_sf"/>
</dbReference>
<sequence>MTTNDPEAMPSAFAAGASKAERLADALRGDIATGRLPRGSSLPSEVEIMAQHSVSRPSYREAIRLLEAEGLVEVKRGVGGGARVLTPSMDPITSHFGVYLQTRSISMVQLFEARLTYEPSIAAGIAARRDHDALEHLARCAASQEFSIGNRPKFNEQERIFRRALIEHADNLVIRAIGLMVDDVFNRHMENISRWLPTPEYERAHLEDGVRAKHLLVRLMADGEVLRAERAWRVYIRVYLRRLINVVGRDYAIEAYPRDGG</sequence>
<protein>
    <submittedName>
        <fullName evidence="5">GntR family transcriptional regulator</fullName>
    </submittedName>
</protein>
<keyword evidence="6" id="KW-1185">Reference proteome</keyword>
<dbReference type="PANTHER" id="PTHR43537">
    <property type="entry name" value="TRANSCRIPTIONAL REGULATOR, GNTR FAMILY"/>
    <property type="match status" value="1"/>
</dbReference>
<dbReference type="Pfam" id="PF00392">
    <property type="entry name" value="GntR"/>
    <property type="match status" value="1"/>
</dbReference>
<dbReference type="InterPro" id="IPR000524">
    <property type="entry name" value="Tscrpt_reg_HTH_GntR"/>
</dbReference>
<name>A0ABT8ZT85_9SPHN</name>
<dbReference type="Gene3D" id="1.20.120.530">
    <property type="entry name" value="GntR ligand-binding domain-like"/>
    <property type="match status" value="1"/>
</dbReference>
<comment type="caution">
    <text evidence="5">The sequence shown here is derived from an EMBL/GenBank/DDBJ whole genome shotgun (WGS) entry which is preliminary data.</text>
</comment>
<dbReference type="InterPro" id="IPR011711">
    <property type="entry name" value="GntR_C"/>
</dbReference>
<dbReference type="SUPFAM" id="SSF46785">
    <property type="entry name" value="Winged helix' DNA-binding domain"/>
    <property type="match status" value="1"/>
</dbReference>
<dbReference type="SUPFAM" id="SSF48008">
    <property type="entry name" value="GntR ligand-binding domain-like"/>
    <property type="match status" value="1"/>
</dbReference>
<accession>A0ABT8ZT85</accession>
<keyword evidence="3" id="KW-0804">Transcription</keyword>
<dbReference type="PROSITE" id="PS50949">
    <property type="entry name" value="HTH_GNTR"/>
    <property type="match status" value="1"/>
</dbReference>
<dbReference type="RefSeq" id="WP_304558993.1">
    <property type="nucleotide sequence ID" value="NZ_JAUQSZ010000001.1"/>
</dbReference>
<dbReference type="PRINTS" id="PR00035">
    <property type="entry name" value="HTHGNTR"/>
</dbReference>
<dbReference type="Gene3D" id="1.10.10.10">
    <property type="entry name" value="Winged helix-like DNA-binding domain superfamily/Winged helix DNA-binding domain"/>
    <property type="match status" value="1"/>
</dbReference>
<organism evidence="5 6">
    <name type="scientific">Sphingomonas immobilis</name>
    <dbReference type="NCBI Taxonomy" id="3063997"/>
    <lineage>
        <taxon>Bacteria</taxon>
        <taxon>Pseudomonadati</taxon>
        <taxon>Pseudomonadota</taxon>
        <taxon>Alphaproteobacteria</taxon>
        <taxon>Sphingomonadales</taxon>
        <taxon>Sphingomonadaceae</taxon>
        <taxon>Sphingomonas</taxon>
    </lineage>
</organism>
<evidence type="ECO:0000256" key="2">
    <source>
        <dbReference type="ARBA" id="ARBA00023125"/>
    </source>
</evidence>
<dbReference type="EMBL" id="JAUQSZ010000001">
    <property type="protein sequence ID" value="MDO7840774.1"/>
    <property type="molecule type" value="Genomic_DNA"/>
</dbReference>
<evidence type="ECO:0000313" key="6">
    <source>
        <dbReference type="Proteomes" id="UP001176468"/>
    </source>
</evidence>
<gene>
    <name evidence="5" type="ORF">Q5H94_00405</name>
</gene>
<dbReference type="Pfam" id="PF07729">
    <property type="entry name" value="FCD"/>
    <property type="match status" value="1"/>
</dbReference>